<keyword evidence="4 19" id="KW-0812">Transmembrane</keyword>
<evidence type="ECO:0000256" key="12">
    <source>
        <dbReference type="ARBA" id="ARBA00046995"/>
    </source>
</evidence>
<evidence type="ECO:0000256" key="6">
    <source>
        <dbReference type="ARBA" id="ARBA00022955"/>
    </source>
</evidence>
<dbReference type="InterPro" id="IPR050177">
    <property type="entry name" value="Lipid_A_modif_metabolic_enz"/>
</dbReference>
<evidence type="ECO:0000256" key="4">
    <source>
        <dbReference type="ARBA" id="ARBA00022692"/>
    </source>
</evidence>
<evidence type="ECO:0000256" key="13">
    <source>
        <dbReference type="ARBA" id="ARBA00067470"/>
    </source>
</evidence>
<dbReference type="PANTHER" id="PTHR43245:SF51">
    <property type="entry name" value="SHORT CHAIN DEHYDROGENASE_REDUCTASE FAMILY 42E, MEMBER 2"/>
    <property type="match status" value="1"/>
</dbReference>
<dbReference type="PANTHER" id="PTHR43245">
    <property type="entry name" value="BIFUNCTIONAL POLYMYXIN RESISTANCE PROTEIN ARNA"/>
    <property type="match status" value="1"/>
</dbReference>
<keyword evidence="6" id="KW-0752">Steroid biosynthesis</keyword>
<gene>
    <name evidence="21" type="primary">ERG26_1</name>
    <name evidence="21" type="ORF">IMSHALPRED_004772</name>
</gene>
<evidence type="ECO:0000256" key="10">
    <source>
        <dbReference type="ARBA" id="ARBA00023098"/>
    </source>
</evidence>
<evidence type="ECO:0000256" key="18">
    <source>
        <dbReference type="ARBA" id="ARBA00082106"/>
    </source>
</evidence>
<dbReference type="SUPFAM" id="SSF51735">
    <property type="entry name" value="NAD(P)-binding Rossmann-fold domains"/>
    <property type="match status" value="1"/>
</dbReference>
<keyword evidence="3" id="KW-0444">Lipid biosynthesis</keyword>
<reference evidence="21" key="1">
    <citation type="submission" date="2021-03" db="EMBL/GenBank/DDBJ databases">
        <authorList>
            <person name="Tagirdzhanova G."/>
        </authorList>
    </citation>
    <scope>NUCLEOTIDE SEQUENCE</scope>
</reference>
<dbReference type="Pfam" id="PF01073">
    <property type="entry name" value="3Beta_HSD"/>
    <property type="match status" value="1"/>
</dbReference>
<dbReference type="InterPro" id="IPR023352">
    <property type="entry name" value="MAPEG-like_dom_sf"/>
</dbReference>
<keyword evidence="10" id="KW-0443">Lipid metabolism</keyword>
<evidence type="ECO:0000256" key="14">
    <source>
        <dbReference type="ARBA" id="ARBA00067985"/>
    </source>
</evidence>
<evidence type="ECO:0000313" key="22">
    <source>
        <dbReference type="Proteomes" id="UP000664534"/>
    </source>
</evidence>
<dbReference type="AlphaFoldDB" id="A0A8H3ILP3"/>
<evidence type="ECO:0000256" key="2">
    <source>
        <dbReference type="ARBA" id="ARBA00009219"/>
    </source>
</evidence>
<dbReference type="GO" id="GO:0006696">
    <property type="term" value="P:ergosterol biosynthetic process"/>
    <property type="evidence" value="ECO:0007669"/>
    <property type="project" value="UniProtKB-ARBA"/>
</dbReference>
<keyword evidence="7 19" id="KW-1133">Transmembrane helix</keyword>
<evidence type="ECO:0000256" key="8">
    <source>
        <dbReference type="ARBA" id="ARBA00023002"/>
    </source>
</evidence>
<sequence>MAPPNYSIYAIPTFYLLALVPQFYSTVLVTRATNGRFDNVNPRGAAFADTCRKSLDRATLGRFERAKAAHVNALENLPLFASAVVCANMAGLECGLVNSTAQKPLVDGDGRSAEAQMARFDSHYFSPMDSKIVPTLFGPYTHSHSNPPPPLTAMISLPSPKTPNSVLVIGGCGFLGRHIVSQLLEPSTAKVSVLDLRTTNNRLPGASYHDADITSAEAVRSVLEKVKPQIIIHTASPTAIQDGASAAQKKGAKALYHKVNVGGTRTLVEQAGAIGCVKAFVYTSSASAVHDGHSDLINADERWPVLRAPLQKDAYSETKGMAEELVLAANRKYGDMLTVALRPAGIFGEGDMQLIPNLLRAYGKGQTRFQLGGNENLFDFTYVGNVAYAHILAAVALMDTHALTTRPLDHERVDGEAFFITNAQPLYFWDFTRMVWKAAGDQTTPEQVWTIDRGLGLRLATIVEWLFWIAGGRTPNLTRQKVQFSCMTRFYCVDKARKLLGYGPRWEMEEAIARTVQWFQERDAKDGLEKKVQ</sequence>
<protein>
    <recommendedName>
        <fullName evidence="14">Sterol-4-alpha-carboxylate 3-dehydrogenase ERG26, decarboxylating</fullName>
    </recommendedName>
    <alternativeName>
        <fullName evidence="17 18">C-3 Sterol dehydrogenase ERG26</fullName>
    </alternativeName>
    <alternativeName>
        <fullName evidence="15 16">C-4 decarboxylase ERG26</fullName>
    </alternativeName>
    <alternativeName>
        <fullName evidence="13">Sterol-4-alpha-carboxylate 3-dehydrogenase erg26, decarboxylating</fullName>
    </alternativeName>
</protein>
<dbReference type="Proteomes" id="UP000664534">
    <property type="component" value="Unassembled WGS sequence"/>
</dbReference>
<dbReference type="Pfam" id="PF01124">
    <property type="entry name" value="MAPEG"/>
    <property type="match status" value="1"/>
</dbReference>
<evidence type="ECO:0000256" key="9">
    <source>
        <dbReference type="ARBA" id="ARBA00023027"/>
    </source>
</evidence>
<evidence type="ECO:0000256" key="15">
    <source>
        <dbReference type="ARBA" id="ARBA00081267"/>
    </source>
</evidence>
<dbReference type="EMBL" id="CAJPDT010000024">
    <property type="protein sequence ID" value="CAF9919940.1"/>
    <property type="molecule type" value="Genomic_DNA"/>
</dbReference>
<evidence type="ECO:0000313" key="21">
    <source>
        <dbReference type="EMBL" id="CAF9919940.1"/>
    </source>
</evidence>
<dbReference type="Gene3D" id="1.20.120.550">
    <property type="entry name" value="Membrane associated eicosanoid/glutathione metabolism-like domain"/>
    <property type="match status" value="1"/>
</dbReference>
<name>A0A8H3ILP3_9LECA</name>
<dbReference type="OrthoDB" id="10058185at2759"/>
<keyword evidence="9" id="KW-0520">NAD</keyword>
<keyword evidence="5" id="KW-0256">Endoplasmic reticulum</keyword>
<comment type="similarity">
    <text evidence="2">Belongs to the 3-beta-HSD family.</text>
</comment>
<dbReference type="InterPro" id="IPR001129">
    <property type="entry name" value="Membr-assoc_MAPEG"/>
</dbReference>
<evidence type="ECO:0000256" key="11">
    <source>
        <dbReference type="ARBA" id="ARBA00023136"/>
    </source>
</evidence>
<dbReference type="GO" id="GO:0000252">
    <property type="term" value="F:3-beta-hydroxysteroid dehydrogenase [NAD(P)+]/C4-decarboxylase activity"/>
    <property type="evidence" value="ECO:0007669"/>
    <property type="project" value="UniProtKB-ARBA"/>
</dbReference>
<dbReference type="FunFam" id="3.40.50.720:FF:000346">
    <property type="entry name" value="C-3 sterol dehydrogenase/C-4 decarboxylase"/>
    <property type="match status" value="1"/>
</dbReference>
<dbReference type="SUPFAM" id="SSF161084">
    <property type="entry name" value="MAPEG domain-like"/>
    <property type="match status" value="1"/>
</dbReference>
<organism evidence="21 22">
    <name type="scientific">Imshaugia aleurites</name>
    <dbReference type="NCBI Taxonomy" id="172621"/>
    <lineage>
        <taxon>Eukaryota</taxon>
        <taxon>Fungi</taxon>
        <taxon>Dikarya</taxon>
        <taxon>Ascomycota</taxon>
        <taxon>Pezizomycotina</taxon>
        <taxon>Lecanoromycetes</taxon>
        <taxon>OSLEUM clade</taxon>
        <taxon>Lecanoromycetidae</taxon>
        <taxon>Lecanorales</taxon>
        <taxon>Lecanorineae</taxon>
        <taxon>Parmeliaceae</taxon>
        <taxon>Imshaugia</taxon>
    </lineage>
</organism>
<evidence type="ECO:0000256" key="19">
    <source>
        <dbReference type="SAM" id="Phobius"/>
    </source>
</evidence>
<proteinExistence type="inferred from homology"/>
<evidence type="ECO:0000256" key="16">
    <source>
        <dbReference type="ARBA" id="ARBA00081397"/>
    </source>
</evidence>
<dbReference type="GO" id="GO:0005789">
    <property type="term" value="C:endoplasmic reticulum membrane"/>
    <property type="evidence" value="ECO:0007669"/>
    <property type="project" value="UniProtKB-SubCell"/>
</dbReference>
<feature type="transmembrane region" description="Helical" evidence="19">
    <location>
        <begin position="6"/>
        <end position="29"/>
    </location>
</feature>
<evidence type="ECO:0000256" key="1">
    <source>
        <dbReference type="ARBA" id="ARBA00004406"/>
    </source>
</evidence>
<dbReference type="Gene3D" id="3.40.50.720">
    <property type="entry name" value="NAD(P)-binding Rossmann-like Domain"/>
    <property type="match status" value="1"/>
</dbReference>
<dbReference type="InterPro" id="IPR002225">
    <property type="entry name" value="3Beta_OHSteriod_DH/Estase"/>
</dbReference>
<evidence type="ECO:0000256" key="17">
    <source>
        <dbReference type="ARBA" id="ARBA00081452"/>
    </source>
</evidence>
<keyword evidence="11 19" id="KW-0472">Membrane</keyword>
<evidence type="ECO:0000256" key="7">
    <source>
        <dbReference type="ARBA" id="ARBA00022989"/>
    </source>
</evidence>
<evidence type="ECO:0000256" key="5">
    <source>
        <dbReference type="ARBA" id="ARBA00022824"/>
    </source>
</evidence>
<feature type="domain" description="3-beta hydroxysteroid dehydrogenase/isomerase" evidence="20">
    <location>
        <begin position="167"/>
        <end position="442"/>
    </location>
</feature>
<comment type="caution">
    <text evidence="21">The sequence shown here is derived from an EMBL/GenBank/DDBJ whole genome shotgun (WGS) entry which is preliminary data.</text>
</comment>
<comment type="subunit">
    <text evidence="12">Heterotetramer of ERG25, ERG26, ERG27 and ERG28. ERG28 acts as a scaffold to tether ERG27 and other 4,4-demethylation-related enzymes, forming a demethylation enzyme complex, in the endoplasmic reticulum.</text>
</comment>
<keyword evidence="8" id="KW-0560">Oxidoreductase</keyword>
<evidence type="ECO:0000259" key="20">
    <source>
        <dbReference type="Pfam" id="PF01073"/>
    </source>
</evidence>
<comment type="subcellular location">
    <subcellularLocation>
        <location evidence="1">Endoplasmic reticulum membrane</location>
        <topology evidence="1">Peripheral membrane protein</topology>
    </subcellularLocation>
</comment>
<evidence type="ECO:0000256" key="3">
    <source>
        <dbReference type="ARBA" id="ARBA00022516"/>
    </source>
</evidence>
<dbReference type="InterPro" id="IPR036291">
    <property type="entry name" value="NAD(P)-bd_dom_sf"/>
</dbReference>
<accession>A0A8H3ILP3</accession>
<keyword evidence="22" id="KW-1185">Reference proteome</keyword>